<dbReference type="GO" id="GO:0098552">
    <property type="term" value="C:side of membrane"/>
    <property type="evidence" value="ECO:0007669"/>
    <property type="project" value="UniProtKB-KW"/>
</dbReference>
<keyword evidence="5" id="KW-0336">GPI-anchor</keyword>
<keyword evidence="11" id="KW-0406">Ion transport</keyword>
<evidence type="ECO:0000256" key="2">
    <source>
        <dbReference type="ARBA" id="ARBA00022448"/>
    </source>
</evidence>
<feature type="binding site" evidence="18">
    <location>
        <position position="488"/>
    </location>
    <ligand>
        <name>hydrogencarbonate</name>
        <dbReference type="ChEBI" id="CHEBI:17544"/>
        <label>1</label>
    </ligand>
</feature>
<evidence type="ECO:0000313" key="25">
    <source>
        <dbReference type="Proteomes" id="UP000472272"/>
    </source>
</evidence>
<feature type="binding site" evidence="18">
    <location>
        <position position="140"/>
    </location>
    <ligand>
        <name>hydrogencarbonate</name>
        <dbReference type="ChEBI" id="CHEBI:17544"/>
        <label>1</label>
    </ligand>
</feature>
<evidence type="ECO:0000256" key="5">
    <source>
        <dbReference type="ARBA" id="ARBA00022622"/>
    </source>
</evidence>
<dbReference type="PROSITE" id="PS00206">
    <property type="entry name" value="TRANSFERRIN_LIKE_2"/>
    <property type="match status" value="1"/>
</dbReference>
<feature type="disulfide bond" evidence="20">
    <location>
        <begin position="479"/>
        <end position="565"/>
    </location>
</feature>
<evidence type="ECO:0000256" key="4">
    <source>
        <dbReference type="ARBA" id="ARBA00022496"/>
    </source>
</evidence>
<dbReference type="Ensembl" id="ENSPMRT00000011348.1">
    <property type="protein sequence ID" value="ENSPMRP00000010638.1"/>
    <property type="gene ID" value="ENSPMRG00000007029.1"/>
</dbReference>
<dbReference type="PROSITE" id="PS51408">
    <property type="entry name" value="TRANSFERRIN_LIKE_4"/>
    <property type="match status" value="2"/>
</dbReference>
<keyword evidence="7 22" id="KW-0732">Signal</keyword>
<feature type="chain" id="PRO_5025424626" description="Melanotransferrin" evidence="22">
    <location>
        <begin position="22"/>
        <end position="772"/>
    </location>
</feature>
<feature type="disulfide bond" evidence="20">
    <location>
        <begin position="535"/>
        <end position="548"/>
    </location>
</feature>
<dbReference type="GO" id="GO:1900025">
    <property type="term" value="P:negative regulation of substrate adhesion-dependent cell spreading"/>
    <property type="evidence" value="ECO:0007669"/>
    <property type="project" value="Ensembl"/>
</dbReference>
<evidence type="ECO:0000256" key="6">
    <source>
        <dbReference type="ARBA" id="ARBA00022723"/>
    </source>
</evidence>
<keyword evidence="2" id="KW-0813">Transport</keyword>
<feature type="binding site" evidence="18">
    <location>
        <position position="141"/>
    </location>
    <ligand>
        <name>hydrogencarbonate</name>
        <dbReference type="ChEBI" id="CHEBI:17544"/>
        <label>1</label>
    </ligand>
</feature>
<feature type="disulfide bond" evidence="20">
    <location>
        <begin position="606"/>
        <end position="620"/>
    </location>
</feature>
<dbReference type="GO" id="GO:0005886">
    <property type="term" value="C:plasma membrane"/>
    <property type="evidence" value="ECO:0007669"/>
    <property type="project" value="UniProtKB-SubCell"/>
</dbReference>
<feature type="domain" description="Transferrin-like" evidence="23">
    <location>
        <begin position="369"/>
        <end position="708"/>
    </location>
</feature>
<feature type="region of interest" description="Disordered" evidence="21">
    <location>
        <begin position="738"/>
        <end position="757"/>
    </location>
</feature>
<dbReference type="PROSITE" id="PS00207">
    <property type="entry name" value="TRANSFERRIN_LIKE_3"/>
    <property type="match status" value="1"/>
</dbReference>
<reference evidence="24 25" key="1">
    <citation type="journal article" date="2019" name="Proc. Natl. Acad. Sci. U.S.A.">
        <title>Regulatory changes in pterin and carotenoid genes underlie balanced color polymorphisms in the wall lizard.</title>
        <authorList>
            <person name="Andrade P."/>
            <person name="Pinho C."/>
            <person name="Perez I de Lanuza G."/>
            <person name="Afonso S."/>
            <person name="Brejcha J."/>
            <person name="Rubin C.J."/>
            <person name="Wallerman O."/>
            <person name="Pereira P."/>
            <person name="Sabatino S.J."/>
            <person name="Bellati A."/>
            <person name="Pellitteri-Rosa D."/>
            <person name="Bosakova Z."/>
            <person name="Bunikis I."/>
            <person name="Carretero M.A."/>
            <person name="Feiner N."/>
            <person name="Marsik P."/>
            <person name="Pauperio F."/>
            <person name="Salvi D."/>
            <person name="Soler L."/>
            <person name="While G.M."/>
            <person name="Uller T."/>
            <person name="Font E."/>
            <person name="Andersson L."/>
            <person name="Carneiro M."/>
        </authorList>
    </citation>
    <scope>NUCLEOTIDE SEQUENCE</scope>
</reference>
<feature type="disulfide bond" evidence="20">
    <location>
        <begin position="28"/>
        <end position="65"/>
    </location>
</feature>
<dbReference type="GO" id="GO:0005615">
    <property type="term" value="C:extracellular space"/>
    <property type="evidence" value="ECO:0007669"/>
    <property type="project" value="InterPro"/>
</dbReference>
<organism evidence="24 25">
    <name type="scientific">Podarcis muralis</name>
    <name type="common">Wall lizard</name>
    <name type="synonym">Lacerta muralis</name>
    <dbReference type="NCBI Taxonomy" id="64176"/>
    <lineage>
        <taxon>Eukaryota</taxon>
        <taxon>Metazoa</taxon>
        <taxon>Chordata</taxon>
        <taxon>Craniata</taxon>
        <taxon>Vertebrata</taxon>
        <taxon>Euteleostomi</taxon>
        <taxon>Lepidosauria</taxon>
        <taxon>Squamata</taxon>
        <taxon>Bifurcata</taxon>
        <taxon>Unidentata</taxon>
        <taxon>Episquamata</taxon>
        <taxon>Laterata</taxon>
        <taxon>Lacertibaenia</taxon>
        <taxon>Lacertidae</taxon>
        <taxon>Podarcis</taxon>
    </lineage>
</organism>
<keyword evidence="9" id="KW-0862">Zinc</keyword>
<feature type="binding site" evidence="18">
    <location>
        <position position="138"/>
    </location>
    <ligand>
        <name>hydrogencarbonate</name>
        <dbReference type="ChEBI" id="CHEBI:17544"/>
        <label>1</label>
    </ligand>
</feature>
<dbReference type="PIRSF" id="PIRSF002549">
    <property type="entry name" value="Transferrin"/>
    <property type="match status" value="1"/>
</dbReference>
<evidence type="ECO:0000256" key="9">
    <source>
        <dbReference type="ARBA" id="ARBA00022833"/>
    </source>
</evidence>
<sequence length="772" mass="83596">MLIPSSSSLSHLACVCFSVFALDQLNWCTVSDKELAKCSDMSKAFFRANIRPLLSCVRGVSASDCISMINASVADVAAVDGGTIYQAGKEYNLKPVVGEAYGQDVGTSYYAVAVVRANSSLTIDSLLRTRSCHTGINRTAGWNVPIGFLRDSGRMPVMGCEVAAAVGNYFSASCVPGASRNGYPANLCALCRGDGTGRGKCELSPNEEYYDYMGAFRCLVDGAGEVAFVKHSTVAEATEGQAPPSWVLPGLQATDFQLLCRDGSRAAVTEWRSCHLARVPAHAVVAREDANASLIFQLLSQGQQRFNTEGADFQMFDSSAYDGKNLLFKDSTMELVPIVGQSYQAWLGEEYMHVVRGLDCDPTRLPPFLRWCVLSTEEIWKCSQMATAFEEKQLKPELQCVSAESPEQCMERIQVWYIDVVSLAGEDIYTAGETYGLVPAAGEHYADEDTTSTYYAVALVRRVADDAFTIYELQGRRSCHAGYGTMAGWKMPIGLLLKKGFIRPQDCNIPKAVSTFFSGSCVPGAPGDGYLGSLCELCIGDLRGQYKCNASRQERYYGHAGAFRCLAEGKGDVAFVKHSTVFENTDGNNTGSWASQLRSGDFQLLCPNGARAEVSQFAHCHWGQVPAHAIMVHPDTNALAVFGLLNIAQDFFGDHNENGFQMFNSTAFKGKDLIFRDSTVAIVPVGARRTAISWLGEPFVEALQGLRASQCSGAGESEKPHGLPPPLLSLHPSTELRGKRLLPPHQSGEGVRGGEASLSLHISGPQRFCGTQ</sequence>
<feature type="binding site" evidence="19">
    <location>
        <position position="628"/>
    </location>
    <ligand>
        <name>Fe(3+)</name>
        <dbReference type="ChEBI" id="CHEBI:29034"/>
        <label>1</label>
    </ligand>
</feature>
<dbReference type="GO" id="GO:0009986">
    <property type="term" value="C:cell surface"/>
    <property type="evidence" value="ECO:0007669"/>
    <property type="project" value="Ensembl"/>
</dbReference>
<dbReference type="PANTHER" id="PTHR11485:SF21">
    <property type="entry name" value="MELANOTRANSFERRIN"/>
    <property type="match status" value="1"/>
</dbReference>
<dbReference type="SMART" id="SM00094">
    <property type="entry name" value="TR_FER"/>
    <property type="match status" value="2"/>
</dbReference>
<protein>
    <recommendedName>
        <fullName evidence="17">Melanotransferrin</fullName>
    </recommendedName>
</protein>
<evidence type="ECO:0000256" key="3">
    <source>
        <dbReference type="ARBA" id="ARBA00022475"/>
    </source>
</evidence>
<accession>A0A670IFV5</accession>
<dbReference type="GO" id="GO:0010756">
    <property type="term" value="P:positive regulation of plasminogen activation"/>
    <property type="evidence" value="ECO:0007669"/>
    <property type="project" value="Ensembl"/>
</dbReference>
<evidence type="ECO:0000256" key="13">
    <source>
        <dbReference type="ARBA" id="ARBA00023157"/>
    </source>
</evidence>
<evidence type="ECO:0000256" key="1">
    <source>
        <dbReference type="ARBA" id="ARBA00004609"/>
    </source>
</evidence>
<feature type="disulfide bond" evidence="20">
    <location>
        <begin position="38"/>
        <end position="56"/>
    </location>
</feature>
<dbReference type="InterPro" id="IPR016357">
    <property type="entry name" value="Transferrin"/>
</dbReference>
<keyword evidence="10 19" id="KW-0408">Iron</keyword>
<feature type="signal peptide" evidence="22">
    <location>
        <begin position="1"/>
        <end position="21"/>
    </location>
</feature>
<comment type="function">
    <text evidence="16">Involved in iron cellular uptake. Seems to be internalized and then recycled back to the cell membrane. Binds a single atom of iron per subunit. Could also bind zinc.</text>
</comment>
<feature type="domain" description="Transferrin-like" evidence="23">
    <location>
        <begin position="25"/>
        <end position="360"/>
    </location>
</feature>
<dbReference type="PRINTS" id="PR00422">
    <property type="entry name" value="TRANSFERRIN"/>
</dbReference>
<dbReference type="OMA" id="CPVPAMT"/>
<feature type="binding site" evidence="18">
    <location>
        <position position="134"/>
    </location>
    <ligand>
        <name>hydrogencarbonate</name>
        <dbReference type="ChEBI" id="CHEBI:17544"/>
        <label>1</label>
    </ligand>
</feature>
<feature type="binding site" evidence="19">
    <location>
        <position position="80"/>
    </location>
    <ligand>
        <name>Fe(3+)</name>
        <dbReference type="ChEBI" id="CHEBI:29034"/>
        <label>1</label>
    </ligand>
</feature>
<keyword evidence="15" id="KW-0449">Lipoprotein</keyword>
<dbReference type="CDD" id="cd13529">
    <property type="entry name" value="PBP2_transferrin"/>
    <property type="match status" value="2"/>
</dbReference>
<evidence type="ECO:0000259" key="23">
    <source>
        <dbReference type="PROSITE" id="PS51408"/>
    </source>
</evidence>
<keyword evidence="6 19" id="KW-0479">Metal-binding</keyword>
<dbReference type="SUPFAM" id="SSF53850">
    <property type="entry name" value="Periplasmic binding protein-like II"/>
    <property type="match status" value="2"/>
</dbReference>
<dbReference type="GO" id="GO:0006826">
    <property type="term" value="P:iron ion transport"/>
    <property type="evidence" value="ECO:0007669"/>
    <property type="project" value="UniProtKB-KW"/>
</dbReference>
<evidence type="ECO:0000256" key="15">
    <source>
        <dbReference type="ARBA" id="ARBA00023288"/>
    </source>
</evidence>
<evidence type="ECO:0000256" key="22">
    <source>
        <dbReference type="SAM" id="SignalP"/>
    </source>
</evidence>
<evidence type="ECO:0000256" key="11">
    <source>
        <dbReference type="ARBA" id="ARBA00023065"/>
    </source>
</evidence>
<feature type="disulfide bond" evidence="20">
    <location>
        <begin position="260"/>
        <end position="274"/>
    </location>
</feature>
<comment type="subcellular location">
    <subcellularLocation>
        <location evidence="1">Cell membrane</location>
        <topology evidence="1">Lipid-anchor</topology>
        <topology evidence="1">GPI-anchor</topology>
    </subcellularLocation>
</comment>
<evidence type="ECO:0000256" key="10">
    <source>
        <dbReference type="ARBA" id="ARBA00023004"/>
    </source>
</evidence>
<feature type="binding site" evidence="18">
    <location>
        <position position="487"/>
    </location>
    <ligand>
        <name>hydrogencarbonate</name>
        <dbReference type="ChEBI" id="CHEBI:17544"/>
        <label>2</label>
    </ligand>
</feature>
<feature type="binding site" evidence="19">
    <location>
        <position position="212"/>
    </location>
    <ligand>
        <name>Fe(3+)</name>
        <dbReference type="ChEBI" id="CHEBI:29034"/>
        <label>1</label>
    </ligand>
</feature>
<evidence type="ECO:0000256" key="14">
    <source>
        <dbReference type="ARBA" id="ARBA00023180"/>
    </source>
</evidence>
<evidence type="ECO:0000256" key="21">
    <source>
        <dbReference type="SAM" id="MobiDB-lite"/>
    </source>
</evidence>
<proteinExistence type="predicted"/>
<dbReference type="Proteomes" id="UP000472272">
    <property type="component" value="Chromosome 5"/>
</dbReference>
<keyword evidence="3" id="KW-1003">Cell membrane</keyword>
<reference evidence="24" key="3">
    <citation type="submission" date="2025-09" db="UniProtKB">
        <authorList>
            <consortium name="Ensembl"/>
        </authorList>
    </citation>
    <scope>IDENTIFICATION</scope>
</reference>
<evidence type="ECO:0000256" key="19">
    <source>
        <dbReference type="PIRSR" id="PIRSR002549-3"/>
    </source>
</evidence>
<keyword evidence="4" id="KW-0410">Iron transport</keyword>
<keyword evidence="14" id="KW-0325">Glycoprotein</keyword>
<evidence type="ECO:0000256" key="16">
    <source>
        <dbReference type="ARBA" id="ARBA00054140"/>
    </source>
</evidence>
<evidence type="ECO:0000256" key="20">
    <source>
        <dbReference type="PIRSR" id="PIRSR002549-4"/>
    </source>
</evidence>
<dbReference type="InterPro" id="IPR001156">
    <property type="entry name" value="Transferrin-like_dom"/>
</dbReference>
<dbReference type="Pfam" id="PF00405">
    <property type="entry name" value="Transferrin"/>
    <property type="match status" value="2"/>
</dbReference>
<feature type="disulfide bond" evidence="20">
    <location>
        <begin position="521"/>
        <end position="538"/>
    </location>
</feature>
<feature type="disulfide bond" evidence="20">
    <location>
        <begin position="372"/>
        <end position="409"/>
    </location>
</feature>
<feature type="disulfide bond" evidence="20">
    <location>
        <begin position="132"/>
        <end position="218"/>
    </location>
</feature>
<dbReference type="Gene3D" id="3.40.190.10">
    <property type="entry name" value="Periplasmic binding protein-like II"/>
    <property type="match status" value="4"/>
</dbReference>
<evidence type="ECO:0000256" key="18">
    <source>
        <dbReference type="PIRSR" id="PIRSR002549-2"/>
    </source>
</evidence>
<dbReference type="PANTHER" id="PTHR11485">
    <property type="entry name" value="TRANSFERRIN"/>
    <property type="match status" value="1"/>
</dbReference>
<feature type="binding site" evidence="19">
    <location>
        <position position="109"/>
    </location>
    <ligand>
        <name>Fe(3+)</name>
        <dbReference type="ChEBI" id="CHEBI:29034"/>
        <label>1</label>
    </ligand>
</feature>
<keyword evidence="25" id="KW-1185">Reference proteome</keyword>
<dbReference type="InterPro" id="IPR018195">
    <property type="entry name" value="Transferrin_Fe_BS"/>
</dbReference>
<keyword evidence="12" id="KW-0472">Membrane</keyword>
<evidence type="ECO:0000256" key="7">
    <source>
        <dbReference type="ARBA" id="ARBA00022729"/>
    </source>
</evidence>
<dbReference type="GeneTree" id="ENSGT00940000159265"/>
<dbReference type="AlphaFoldDB" id="A0A670IFV5"/>
<dbReference type="GO" id="GO:0005506">
    <property type="term" value="F:iron ion binding"/>
    <property type="evidence" value="ECO:0007669"/>
    <property type="project" value="Ensembl"/>
</dbReference>
<keyword evidence="8" id="KW-0677">Repeat</keyword>
<dbReference type="GO" id="GO:0005769">
    <property type="term" value="C:early endosome"/>
    <property type="evidence" value="ECO:0007669"/>
    <property type="project" value="TreeGrafter"/>
</dbReference>
<evidence type="ECO:0000256" key="8">
    <source>
        <dbReference type="ARBA" id="ARBA00022737"/>
    </source>
</evidence>
<evidence type="ECO:0000313" key="24">
    <source>
        <dbReference type="Ensembl" id="ENSPMRP00000010638.1"/>
    </source>
</evidence>
<keyword evidence="13 20" id="KW-1015">Disulfide bond</keyword>
<name>A0A670IFV5_PODMU</name>
<feature type="disulfide bond" evidence="20">
    <location>
        <begin position="188"/>
        <end position="201"/>
    </location>
</feature>
<feature type="binding site" evidence="19">
    <location>
        <position position="282"/>
    </location>
    <ligand>
        <name>Fe(3+)</name>
        <dbReference type="ChEBI" id="CHEBI:29034"/>
        <label>1</label>
    </ligand>
</feature>
<gene>
    <name evidence="24" type="primary">MELTF</name>
</gene>
<evidence type="ECO:0000256" key="17">
    <source>
        <dbReference type="ARBA" id="ARBA00072985"/>
    </source>
</evidence>
<dbReference type="FunFam" id="3.40.190.10:FF:000108">
    <property type="entry name" value="melanotransferrin"/>
    <property type="match status" value="2"/>
</dbReference>
<evidence type="ECO:0000256" key="12">
    <source>
        <dbReference type="ARBA" id="ARBA00023136"/>
    </source>
</evidence>
<reference evidence="24" key="2">
    <citation type="submission" date="2025-08" db="UniProtKB">
        <authorList>
            <consortium name="Ensembl"/>
        </authorList>
    </citation>
    <scope>IDENTIFICATION</scope>
</reference>
<dbReference type="GO" id="GO:0055037">
    <property type="term" value="C:recycling endosome"/>
    <property type="evidence" value="ECO:0007669"/>
    <property type="project" value="TreeGrafter"/>
</dbReference>
<feature type="disulfide bond" evidence="20">
    <location>
        <begin position="382"/>
        <end position="400"/>
    </location>
</feature>
<feature type="disulfide bond" evidence="20">
    <location>
        <begin position="174"/>
        <end position="191"/>
    </location>
</feature>
<dbReference type="GO" id="GO:0090091">
    <property type="term" value="P:positive regulation of extracellular matrix disassembly"/>
    <property type="evidence" value="ECO:0007669"/>
    <property type="project" value="Ensembl"/>
</dbReference>
<feature type="binding site" evidence="19">
    <location>
        <position position="454"/>
    </location>
    <ligand>
        <name>Fe(3+)</name>
        <dbReference type="ChEBI" id="CHEBI:29034"/>
        <label>2</label>
    </ligand>
</feature>